<evidence type="ECO:0000313" key="1">
    <source>
        <dbReference type="EMBL" id="MBB5322543.1"/>
    </source>
</evidence>
<dbReference type="Proteomes" id="UP000591735">
    <property type="component" value="Unassembled WGS sequence"/>
</dbReference>
<proteinExistence type="predicted"/>
<gene>
    <name evidence="1" type="ORF">HNR38_003050</name>
</gene>
<sequence>MSSNQQVLVDGFATALAIPAEQVTDTLAYNSIPQWDSIAHMTLVAELESRFDVMMDTDDIIDMSSVAKAREILGKYGVTFD</sequence>
<dbReference type="InterPro" id="IPR036736">
    <property type="entry name" value="ACP-like_sf"/>
</dbReference>
<dbReference type="RefSeq" id="WP_221275852.1">
    <property type="nucleotide sequence ID" value="NZ_JACHFE010000009.1"/>
</dbReference>
<name>A0A840UEB4_9GAMM</name>
<evidence type="ECO:0000313" key="2">
    <source>
        <dbReference type="Proteomes" id="UP000591735"/>
    </source>
</evidence>
<accession>A0A840UEB4</accession>
<protein>
    <submittedName>
        <fullName evidence="1">Acyl carrier protein</fullName>
    </submittedName>
</protein>
<comment type="caution">
    <text evidence="1">The sequence shown here is derived from an EMBL/GenBank/DDBJ whole genome shotgun (WGS) entry which is preliminary data.</text>
</comment>
<dbReference type="EMBL" id="JACHFE010000009">
    <property type="protein sequence ID" value="MBB5322543.1"/>
    <property type="molecule type" value="Genomic_DNA"/>
</dbReference>
<organism evidence="1 2">
    <name type="scientific">Marinobacter oulmenensis</name>
    <dbReference type="NCBI Taxonomy" id="643747"/>
    <lineage>
        <taxon>Bacteria</taxon>
        <taxon>Pseudomonadati</taxon>
        <taxon>Pseudomonadota</taxon>
        <taxon>Gammaproteobacteria</taxon>
        <taxon>Pseudomonadales</taxon>
        <taxon>Marinobacteraceae</taxon>
        <taxon>Marinobacter</taxon>
    </lineage>
</organism>
<dbReference type="SUPFAM" id="SSF47336">
    <property type="entry name" value="ACP-like"/>
    <property type="match status" value="1"/>
</dbReference>
<dbReference type="AlphaFoldDB" id="A0A840UEB4"/>
<reference evidence="1 2" key="1">
    <citation type="submission" date="2020-08" db="EMBL/GenBank/DDBJ databases">
        <title>Genomic Encyclopedia of Type Strains, Phase IV (KMG-IV): sequencing the most valuable type-strain genomes for metagenomic binning, comparative biology and taxonomic classification.</title>
        <authorList>
            <person name="Goeker M."/>
        </authorList>
    </citation>
    <scope>NUCLEOTIDE SEQUENCE [LARGE SCALE GENOMIC DNA]</scope>
    <source>
        <strain evidence="1 2">DSM 22359</strain>
    </source>
</reference>
<dbReference type="Gene3D" id="1.10.1200.10">
    <property type="entry name" value="ACP-like"/>
    <property type="match status" value="1"/>
</dbReference>
<keyword evidence="2" id="KW-1185">Reference proteome</keyword>